<evidence type="ECO:0000313" key="1">
    <source>
        <dbReference type="EMBL" id="WAJ27545.1"/>
    </source>
</evidence>
<gene>
    <name evidence="1" type="ORF">OXU80_22290</name>
</gene>
<dbReference type="Proteomes" id="UP001163223">
    <property type="component" value="Chromosome"/>
</dbReference>
<organism evidence="1 2">
    <name type="scientific">Antarcticirhabdus aurantiaca</name>
    <dbReference type="NCBI Taxonomy" id="2606717"/>
    <lineage>
        <taxon>Bacteria</taxon>
        <taxon>Pseudomonadati</taxon>
        <taxon>Pseudomonadota</taxon>
        <taxon>Alphaproteobacteria</taxon>
        <taxon>Hyphomicrobiales</taxon>
        <taxon>Aurantimonadaceae</taxon>
        <taxon>Antarcticirhabdus</taxon>
    </lineage>
</organism>
<keyword evidence="2" id="KW-1185">Reference proteome</keyword>
<sequence length="131" mass="14840">MAHPDVVRAVEARIQANFTRCTVLVENANTSTPDGGGPWILVDFPWCRSEWITANEFLEEGGFRVRLHVEPGVGAHQGREWLEEIAALFRGQAFDRVQCYAPQSPVTDDRSDEANYFRLELTVPYQFIVEG</sequence>
<protein>
    <submittedName>
        <fullName evidence="1">Phage tail terminator-like protein</fullName>
    </submittedName>
</protein>
<evidence type="ECO:0000313" key="2">
    <source>
        <dbReference type="Proteomes" id="UP001163223"/>
    </source>
</evidence>
<proteinExistence type="predicted"/>
<accession>A0ACD4NLK7</accession>
<reference evidence="1" key="1">
    <citation type="submission" date="2022-11" db="EMBL/GenBank/DDBJ databases">
        <title>beta-Carotene-producing bacterium, Jeongeuplla avenae sp. nov., alleviates the salt stress of Arabidopsis seedlings.</title>
        <authorList>
            <person name="Jiang L."/>
            <person name="Lee J."/>
        </authorList>
    </citation>
    <scope>NUCLEOTIDE SEQUENCE</scope>
    <source>
        <strain evidence="1">DY_R2A_6</strain>
    </source>
</reference>
<name>A0ACD4NLK7_9HYPH</name>
<dbReference type="EMBL" id="CP113520">
    <property type="protein sequence ID" value="WAJ27545.1"/>
    <property type="molecule type" value="Genomic_DNA"/>
</dbReference>